<proteinExistence type="inferred from homology"/>
<keyword evidence="6 7" id="KW-0804">Transcription</keyword>
<dbReference type="EMBL" id="QLIX01000005">
    <property type="protein sequence ID" value="RAI59237.1"/>
    <property type="molecule type" value="Genomic_DNA"/>
</dbReference>
<protein>
    <recommendedName>
        <fullName evidence="1 7">Transcriptional regulator MraZ</fullName>
    </recommendedName>
</protein>
<evidence type="ECO:0000256" key="5">
    <source>
        <dbReference type="ARBA" id="ARBA00023125"/>
    </source>
</evidence>
<evidence type="ECO:0000256" key="6">
    <source>
        <dbReference type="ARBA" id="ARBA00023163"/>
    </source>
</evidence>
<sequence length="174" mass="18537">MVGRAGGVGGPRRPLIERGALARGGGQWAMSGFAGTFGGTFDAKKGRISVPASFRAALSRLGAEEIVLTPSRFGACIDVWPAPAYMAEVERRVAGLSQLSGEYQKIMRKLVSRIHTLRPDAEGRIVMPKELADKAGLDGEISFSGLGAYFQIWSAERLAEEEARLAAEDEGGDV</sequence>
<dbReference type="PANTHER" id="PTHR34701">
    <property type="entry name" value="TRANSCRIPTIONAL REGULATOR MRAZ"/>
    <property type="match status" value="1"/>
</dbReference>
<dbReference type="InterPro" id="IPR020603">
    <property type="entry name" value="MraZ_dom"/>
</dbReference>
<comment type="subcellular location">
    <subcellularLocation>
        <location evidence="7">Cytoplasm</location>
        <location evidence="7">Nucleoid</location>
    </subcellularLocation>
</comment>
<dbReference type="GO" id="GO:0005737">
    <property type="term" value="C:cytoplasm"/>
    <property type="evidence" value="ECO:0007669"/>
    <property type="project" value="UniProtKB-UniRule"/>
</dbReference>
<dbReference type="HAMAP" id="MF_01008">
    <property type="entry name" value="MraZ"/>
    <property type="match status" value="1"/>
</dbReference>
<keyword evidence="5 7" id="KW-0238">DNA-binding</keyword>
<dbReference type="SUPFAM" id="SSF89447">
    <property type="entry name" value="AbrB/MazE/MraZ-like"/>
    <property type="match status" value="1"/>
</dbReference>
<accession>A0A327M9S2</accession>
<evidence type="ECO:0000313" key="9">
    <source>
        <dbReference type="EMBL" id="RAI59237.1"/>
    </source>
</evidence>
<comment type="similarity">
    <text evidence="7">Belongs to the MraZ family.</text>
</comment>
<keyword evidence="2 7" id="KW-0963">Cytoplasm</keyword>
<comment type="caution">
    <text evidence="9">The sequence shown here is derived from an EMBL/GenBank/DDBJ whole genome shotgun (WGS) entry which is preliminary data.</text>
</comment>
<dbReference type="CDD" id="cd16321">
    <property type="entry name" value="MraZ_C"/>
    <property type="match status" value="1"/>
</dbReference>
<dbReference type="CDD" id="cd16320">
    <property type="entry name" value="MraZ_N"/>
    <property type="match status" value="1"/>
</dbReference>
<dbReference type="PANTHER" id="PTHR34701:SF1">
    <property type="entry name" value="TRANSCRIPTIONAL REGULATOR MRAZ"/>
    <property type="match status" value="1"/>
</dbReference>
<keyword evidence="9" id="KW-0132">Cell division</keyword>
<dbReference type="PROSITE" id="PS51740">
    <property type="entry name" value="SPOVT_ABRB"/>
    <property type="match status" value="2"/>
</dbReference>
<dbReference type="Proteomes" id="UP000249065">
    <property type="component" value="Unassembled WGS sequence"/>
</dbReference>
<evidence type="ECO:0000256" key="7">
    <source>
        <dbReference type="HAMAP-Rule" id="MF_01008"/>
    </source>
</evidence>
<evidence type="ECO:0000259" key="8">
    <source>
        <dbReference type="PROSITE" id="PS51740"/>
    </source>
</evidence>
<keyword evidence="9" id="KW-0131">Cell cycle</keyword>
<dbReference type="InterPro" id="IPR003444">
    <property type="entry name" value="MraZ"/>
</dbReference>
<dbReference type="GO" id="GO:0051301">
    <property type="term" value="P:cell division"/>
    <property type="evidence" value="ECO:0007669"/>
    <property type="project" value="UniProtKB-KW"/>
</dbReference>
<keyword evidence="10" id="KW-1185">Reference proteome</keyword>
<dbReference type="InterPro" id="IPR038619">
    <property type="entry name" value="MraZ_sf"/>
</dbReference>
<dbReference type="Pfam" id="PF02381">
    <property type="entry name" value="MraZ"/>
    <property type="match status" value="1"/>
</dbReference>
<feature type="domain" description="SpoVT-AbrB" evidence="8">
    <location>
        <begin position="37"/>
        <end position="84"/>
    </location>
</feature>
<dbReference type="GO" id="GO:2000143">
    <property type="term" value="P:negative regulation of DNA-templated transcription initiation"/>
    <property type="evidence" value="ECO:0007669"/>
    <property type="project" value="TreeGrafter"/>
</dbReference>
<dbReference type="AlphaFoldDB" id="A0A327M9S2"/>
<gene>
    <name evidence="7" type="primary">mraZ</name>
    <name evidence="9" type="ORF">DOO78_09385</name>
</gene>
<organism evidence="9 10">
    <name type="scientific">Roseicella frigidaeris</name>
    <dbReference type="NCBI Taxonomy" id="2230885"/>
    <lineage>
        <taxon>Bacteria</taxon>
        <taxon>Pseudomonadati</taxon>
        <taxon>Pseudomonadota</taxon>
        <taxon>Alphaproteobacteria</taxon>
        <taxon>Acetobacterales</taxon>
        <taxon>Roseomonadaceae</taxon>
        <taxon>Roseicella</taxon>
    </lineage>
</organism>
<name>A0A327M9S2_9PROT</name>
<evidence type="ECO:0000256" key="2">
    <source>
        <dbReference type="ARBA" id="ARBA00022490"/>
    </source>
</evidence>
<dbReference type="GO" id="GO:0000976">
    <property type="term" value="F:transcription cis-regulatory region binding"/>
    <property type="evidence" value="ECO:0007669"/>
    <property type="project" value="TreeGrafter"/>
</dbReference>
<evidence type="ECO:0000256" key="3">
    <source>
        <dbReference type="ARBA" id="ARBA00022737"/>
    </source>
</evidence>
<evidence type="ECO:0000256" key="1">
    <source>
        <dbReference type="ARBA" id="ARBA00013860"/>
    </source>
</evidence>
<dbReference type="Gene3D" id="3.40.1550.20">
    <property type="entry name" value="Transcriptional regulator MraZ domain"/>
    <property type="match status" value="1"/>
</dbReference>
<dbReference type="OrthoDB" id="9807753at2"/>
<dbReference type="InterPro" id="IPR037914">
    <property type="entry name" value="SpoVT-AbrB_sf"/>
</dbReference>
<dbReference type="InterPro" id="IPR035644">
    <property type="entry name" value="MraZ_C"/>
</dbReference>
<evidence type="ECO:0000313" key="10">
    <source>
        <dbReference type="Proteomes" id="UP000249065"/>
    </source>
</evidence>
<dbReference type="InterPro" id="IPR035642">
    <property type="entry name" value="MraZ_N"/>
</dbReference>
<evidence type="ECO:0000256" key="4">
    <source>
        <dbReference type="ARBA" id="ARBA00023015"/>
    </source>
</evidence>
<feature type="domain" description="SpoVT-AbrB" evidence="8">
    <location>
        <begin position="114"/>
        <end position="157"/>
    </location>
</feature>
<dbReference type="GO" id="GO:0003700">
    <property type="term" value="F:DNA-binding transcription factor activity"/>
    <property type="evidence" value="ECO:0007669"/>
    <property type="project" value="UniProtKB-UniRule"/>
</dbReference>
<keyword evidence="3" id="KW-0677">Repeat</keyword>
<keyword evidence="4 7" id="KW-0805">Transcription regulation</keyword>
<dbReference type="InterPro" id="IPR007159">
    <property type="entry name" value="SpoVT-AbrB_dom"/>
</dbReference>
<comment type="subunit">
    <text evidence="7">Forms oligomers.</text>
</comment>
<reference evidence="10" key="1">
    <citation type="submission" date="2018-06" db="EMBL/GenBank/DDBJ databases">
        <authorList>
            <person name="Khan S.A."/>
        </authorList>
    </citation>
    <scope>NUCLEOTIDE SEQUENCE [LARGE SCALE GENOMIC DNA]</scope>
    <source>
        <strain evidence="10">DB-1506</strain>
    </source>
</reference>
<dbReference type="GO" id="GO:0009295">
    <property type="term" value="C:nucleoid"/>
    <property type="evidence" value="ECO:0007669"/>
    <property type="project" value="UniProtKB-SubCell"/>
</dbReference>